<name>A0A2M7BGB0_9BACT</name>
<protein>
    <submittedName>
        <fullName evidence="2">Glycosyl transferase family 2</fullName>
    </submittedName>
</protein>
<dbReference type="EMBL" id="PEVD01000005">
    <property type="protein sequence ID" value="PIV02172.1"/>
    <property type="molecule type" value="Genomic_DNA"/>
</dbReference>
<sequence>MSLSIIIVNWNTAKLLRDCLDSLKLDPPIRRMKLEIEVIVVDNGSTDGSIDEMQSFKASEKQNINLKIIKNKGNLGFSKAVNQGIKESTGEVVLLLNSDTIVKKGALKELLDFEEKVGSVVVGARMLNPDGTVQGSCFYFPTVKRAILEYWLKKKNYFSKYAPAGLDSVEVEAVSGGAMLISRVLIDKIGMLDERYFMYFEDLDFCRRVRKAGYKIYYLPTAEIIHEHGASGKTLVDPADQWKRLIPSSKIYHGWLKHYLISFILWSGQKCLKRKKQ</sequence>
<dbReference type="InterPro" id="IPR001173">
    <property type="entry name" value="Glyco_trans_2-like"/>
</dbReference>
<dbReference type="Gene3D" id="3.90.550.10">
    <property type="entry name" value="Spore Coat Polysaccharide Biosynthesis Protein SpsA, Chain A"/>
    <property type="match status" value="1"/>
</dbReference>
<comment type="caution">
    <text evidence="2">The sequence shown here is derived from an EMBL/GenBank/DDBJ whole genome shotgun (WGS) entry which is preliminary data.</text>
</comment>
<proteinExistence type="predicted"/>
<evidence type="ECO:0000313" key="3">
    <source>
        <dbReference type="Proteomes" id="UP000230399"/>
    </source>
</evidence>
<organism evidence="2 3">
    <name type="scientific">Candidatus Shapirobacteria bacterium CG03_land_8_20_14_0_80_40_19</name>
    <dbReference type="NCBI Taxonomy" id="1974880"/>
    <lineage>
        <taxon>Bacteria</taxon>
        <taxon>Candidatus Shapironibacteriota</taxon>
    </lineage>
</organism>
<dbReference type="PANTHER" id="PTHR43179">
    <property type="entry name" value="RHAMNOSYLTRANSFERASE WBBL"/>
    <property type="match status" value="1"/>
</dbReference>
<dbReference type="CDD" id="cd04186">
    <property type="entry name" value="GT_2_like_c"/>
    <property type="match status" value="1"/>
</dbReference>
<dbReference type="AlphaFoldDB" id="A0A2M7BGB0"/>
<dbReference type="PANTHER" id="PTHR43179:SF7">
    <property type="entry name" value="RHAMNOSYLTRANSFERASE WBBL"/>
    <property type="match status" value="1"/>
</dbReference>
<accession>A0A2M7BGB0</accession>
<dbReference type="Proteomes" id="UP000230399">
    <property type="component" value="Unassembled WGS sequence"/>
</dbReference>
<keyword evidence="2" id="KW-0808">Transferase</keyword>
<gene>
    <name evidence="2" type="ORF">COS55_00170</name>
</gene>
<evidence type="ECO:0000313" key="2">
    <source>
        <dbReference type="EMBL" id="PIV02172.1"/>
    </source>
</evidence>
<dbReference type="Pfam" id="PF00535">
    <property type="entry name" value="Glycos_transf_2"/>
    <property type="match status" value="1"/>
</dbReference>
<dbReference type="SUPFAM" id="SSF53448">
    <property type="entry name" value="Nucleotide-diphospho-sugar transferases"/>
    <property type="match status" value="1"/>
</dbReference>
<feature type="domain" description="Glycosyltransferase 2-like" evidence="1">
    <location>
        <begin position="4"/>
        <end position="136"/>
    </location>
</feature>
<reference evidence="3" key="1">
    <citation type="submission" date="2017-09" db="EMBL/GenBank/DDBJ databases">
        <title>Depth-based differentiation of microbial function through sediment-hosted aquifers and enrichment of novel symbionts in the deep terrestrial subsurface.</title>
        <authorList>
            <person name="Probst A.J."/>
            <person name="Ladd B."/>
            <person name="Jarett J.K."/>
            <person name="Geller-Mcgrath D.E."/>
            <person name="Sieber C.M.K."/>
            <person name="Emerson J.B."/>
            <person name="Anantharaman K."/>
            <person name="Thomas B.C."/>
            <person name="Malmstrom R."/>
            <person name="Stieglmeier M."/>
            <person name="Klingl A."/>
            <person name="Woyke T."/>
            <person name="Ryan C.M."/>
            <person name="Banfield J.F."/>
        </authorList>
    </citation>
    <scope>NUCLEOTIDE SEQUENCE [LARGE SCALE GENOMIC DNA]</scope>
</reference>
<dbReference type="InterPro" id="IPR029044">
    <property type="entry name" value="Nucleotide-diphossugar_trans"/>
</dbReference>
<evidence type="ECO:0000259" key="1">
    <source>
        <dbReference type="Pfam" id="PF00535"/>
    </source>
</evidence>
<dbReference type="GO" id="GO:0016740">
    <property type="term" value="F:transferase activity"/>
    <property type="evidence" value="ECO:0007669"/>
    <property type="project" value="UniProtKB-KW"/>
</dbReference>